<dbReference type="KEGG" id="hja:BST95_00475"/>
<dbReference type="Gene3D" id="1.10.10.1150">
    <property type="entry name" value="Coenzyme PQQ synthesis protein D (PqqD)"/>
    <property type="match status" value="1"/>
</dbReference>
<organism evidence="1 2">
    <name type="scientific">Halioglobus japonicus</name>
    <dbReference type="NCBI Taxonomy" id="930805"/>
    <lineage>
        <taxon>Bacteria</taxon>
        <taxon>Pseudomonadati</taxon>
        <taxon>Pseudomonadota</taxon>
        <taxon>Gammaproteobacteria</taxon>
        <taxon>Cellvibrionales</taxon>
        <taxon>Halieaceae</taxon>
        <taxon>Halioglobus</taxon>
    </lineage>
</organism>
<accession>A0AAP8MBM4</accession>
<protein>
    <submittedName>
        <fullName evidence="1">PqqD family protein</fullName>
    </submittedName>
</protein>
<proteinExistence type="predicted"/>
<reference evidence="1 2" key="1">
    <citation type="submission" date="2018-01" db="EMBL/GenBank/DDBJ databases">
        <title>The draft genome sequence of Halioglobus japonicus S1-36.</title>
        <authorList>
            <person name="Du Z.-J."/>
            <person name="Shi M.-J."/>
        </authorList>
    </citation>
    <scope>NUCLEOTIDE SEQUENCE [LARGE SCALE GENOMIC DNA]</scope>
    <source>
        <strain evidence="1 2">S1-36</strain>
    </source>
</reference>
<dbReference type="AlphaFoldDB" id="A0AAP8MBM4"/>
<gene>
    <name evidence="1" type="ORF">C0029_17550</name>
</gene>
<dbReference type="Pfam" id="PF05402">
    <property type="entry name" value="PqqD"/>
    <property type="match status" value="1"/>
</dbReference>
<evidence type="ECO:0000313" key="1">
    <source>
        <dbReference type="EMBL" id="PLW84805.1"/>
    </source>
</evidence>
<dbReference type="Proteomes" id="UP000235162">
    <property type="component" value="Unassembled WGS sequence"/>
</dbReference>
<dbReference type="EMBL" id="PKUR01000005">
    <property type="protein sequence ID" value="PLW84805.1"/>
    <property type="molecule type" value="Genomic_DNA"/>
</dbReference>
<dbReference type="InterPro" id="IPR041881">
    <property type="entry name" value="PqqD_sf"/>
</dbReference>
<comment type="caution">
    <text evidence="1">The sequence shown here is derived from an EMBL/GenBank/DDBJ whole genome shotgun (WGS) entry which is preliminary data.</text>
</comment>
<dbReference type="InterPro" id="IPR008792">
    <property type="entry name" value="PQQD"/>
</dbReference>
<name>A0AAP8MBM4_9GAMM</name>
<sequence length="99" mass="10814">MFYSRIIAGPFVFTLSPRARYRAVAGEGVVIQLDRDQIVVVNELGLELLEQLKAGATIAQLATSVSANYEVTFSRASDDIAHFIAELQAQELVSQQAES</sequence>
<keyword evidence="2" id="KW-1185">Reference proteome</keyword>
<evidence type="ECO:0000313" key="2">
    <source>
        <dbReference type="Proteomes" id="UP000235162"/>
    </source>
</evidence>